<evidence type="ECO:0000256" key="1">
    <source>
        <dbReference type="SAM" id="Phobius"/>
    </source>
</evidence>
<dbReference type="EMBL" id="PSQE01000004">
    <property type="protein sequence ID" value="RHN62715.1"/>
    <property type="molecule type" value="Genomic_DNA"/>
</dbReference>
<keyword evidence="1" id="KW-0812">Transmembrane</keyword>
<name>A0A396IG36_MEDTR</name>
<evidence type="ECO:0000313" key="2">
    <source>
        <dbReference type="EMBL" id="RHN62715.1"/>
    </source>
</evidence>
<accession>A0A396IG36</accession>
<comment type="caution">
    <text evidence="2">The sequence shown here is derived from an EMBL/GenBank/DDBJ whole genome shotgun (WGS) entry which is preliminary data.</text>
</comment>
<gene>
    <name evidence="2" type="ORF">MtrunA17_Chr4g0050411</name>
</gene>
<keyword evidence="1" id="KW-0472">Membrane</keyword>
<dbReference type="Proteomes" id="UP000265566">
    <property type="component" value="Chromosome 4"/>
</dbReference>
<reference evidence="3" key="1">
    <citation type="journal article" date="2018" name="Nat. Plants">
        <title>Whole-genome landscape of Medicago truncatula symbiotic genes.</title>
        <authorList>
            <person name="Pecrix Y."/>
            <person name="Staton S.E."/>
            <person name="Sallet E."/>
            <person name="Lelandais-Briere C."/>
            <person name="Moreau S."/>
            <person name="Carrere S."/>
            <person name="Blein T."/>
            <person name="Jardinaud M.F."/>
            <person name="Latrasse D."/>
            <person name="Zouine M."/>
            <person name="Zahm M."/>
            <person name="Kreplak J."/>
            <person name="Mayjonade B."/>
            <person name="Satge C."/>
            <person name="Perez M."/>
            <person name="Cauet S."/>
            <person name="Marande W."/>
            <person name="Chantry-Darmon C."/>
            <person name="Lopez-Roques C."/>
            <person name="Bouchez O."/>
            <person name="Berard A."/>
            <person name="Debelle F."/>
            <person name="Munos S."/>
            <person name="Bendahmane A."/>
            <person name="Berges H."/>
            <person name="Niebel A."/>
            <person name="Buitink J."/>
            <person name="Frugier F."/>
            <person name="Benhamed M."/>
            <person name="Crespi M."/>
            <person name="Gouzy J."/>
            <person name="Gamas P."/>
        </authorList>
    </citation>
    <scope>NUCLEOTIDE SEQUENCE [LARGE SCALE GENOMIC DNA]</scope>
    <source>
        <strain evidence="3">cv. Jemalong A17</strain>
    </source>
</reference>
<sequence>MTEHRMLEDKNIRQDFHLVFGWLKILLLVAFLERRKRNRGDTKEAGRWKS</sequence>
<proteinExistence type="predicted"/>
<organism evidence="2 3">
    <name type="scientific">Medicago truncatula</name>
    <name type="common">Barrel medic</name>
    <name type="synonym">Medicago tribuloides</name>
    <dbReference type="NCBI Taxonomy" id="3880"/>
    <lineage>
        <taxon>Eukaryota</taxon>
        <taxon>Viridiplantae</taxon>
        <taxon>Streptophyta</taxon>
        <taxon>Embryophyta</taxon>
        <taxon>Tracheophyta</taxon>
        <taxon>Spermatophyta</taxon>
        <taxon>Magnoliopsida</taxon>
        <taxon>eudicotyledons</taxon>
        <taxon>Gunneridae</taxon>
        <taxon>Pentapetalae</taxon>
        <taxon>rosids</taxon>
        <taxon>fabids</taxon>
        <taxon>Fabales</taxon>
        <taxon>Fabaceae</taxon>
        <taxon>Papilionoideae</taxon>
        <taxon>50 kb inversion clade</taxon>
        <taxon>NPAAA clade</taxon>
        <taxon>Hologalegina</taxon>
        <taxon>IRL clade</taxon>
        <taxon>Trifolieae</taxon>
        <taxon>Medicago</taxon>
    </lineage>
</organism>
<evidence type="ECO:0008006" key="4">
    <source>
        <dbReference type="Google" id="ProtNLM"/>
    </source>
</evidence>
<dbReference type="Gramene" id="rna25316">
    <property type="protein sequence ID" value="RHN62715.1"/>
    <property type="gene ID" value="gene25316"/>
</dbReference>
<dbReference type="AlphaFoldDB" id="A0A396IG36"/>
<feature type="transmembrane region" description="Helical" evidence="1">
    <location>
        <begin position="16"/>
        <end position="33"/>
    </location>
</feature>
<protein>
    <recommendedName>
        <fullName evidence="4">Transmembrane protein</fullName>
    </recommendedName>
</protein>
<keyword evidence="1" id="KW-1133">Transmembrane helix</keyword>
<evidence type="ECO:0000313" key="3">
    <source>
        <dbReference type="Proteomes" id="UP000265566"/>
    </source>
</evidence>